<evidence type="ECO:0000256" key="1">
    <source>
        <dbReference type="SAM" id="MobiDB-lite"/>
    </source>
</evidence>
<dbReference type="EMBL" id="BMAW01015059">
    <property type="protein sequence ID" value="GFT41789.1"/>
    <property type="molecule type" value="Genomic_DNA"/>
</dbReference>
<dbReference type="AlphaFoldDB" id="A0A8X6P161"/>
<evidence type="ECO:0000313" key="2">
    <source>
        <dbReference type="EMBL" id="GFT41789.1"/>
    </source>
</evidence>
<gene>
    <name evidence="2" type="ORF">NPIL_107381</name>
</gene>
<reference evidence="2" key="1">
    <citation type="submission" date="2020-08" db="EMBL/GenBank/DDBJ databases">
        <title>Multicomponent nature underlies the extraordinary mechanical properties of spider dragline silk.</title>
        <authorList>
            <person name="Kono N."/>
            <person name="Nakamura H."/>
            <person name="Mori M."/>
            <person name="Yoshida Y."/>
            <person name="Ohtoshi R."/>
            <person name="Malay A.D."/>
            <person name="Moran D.A.P."/>
            <person name="Tomita M."/>
            <person name="Numata K."/>
            <person name="Arakawa K."/>
        </authorList>
    </citation>
    <scope>NUCLEOTIDE SEQUENCE</scope>
</reference>
<comment type="caution">
    <text evidence="2">The sequence shown here is derived from an EMBL/GenBank/DDBJ whole genome shotgun (WGS) entry which is preliminary data.</text>
</comment>
<keyword evidence="3" id="KW-1185">Reference proteome</keyword>
<dbReference type="Proteomes" id="UP000887013">
    <property type="component" value="Unassembled WGS sequence"/>
</dbReference>
<protein>
    <submittedName>
        <fullName evidence="2">Uncharacterized protein</fullName>
    </submittedName>
</protein>
<sequence>MAETPRGESMQRLSVGPRVASSIQMCASKNFTAKLCNSLVLLPSPAILNLCVREVAYGEGADNPGPPFREEEGAPKNLISNLIEIFDEIEEKEIMPEIKRLKRHPQVAKVEEDEAKKPSAY</sequence>
<accession>A0A8X6P161</accession>
<proteinExistence type="predicted"/>
<evidence type="ECO:0000313" key="3">
    <source>
        <dbReference type="Proteomes" id="UP000887013"/>
    </source>
</evidence>
<organism evidence="2 3">
    <name type="scientific">Nephila pilipes</name>
    <name type="common">Giant wood spider</name>
    <name type="synonym">Nephila maculata</name>
    <dbReference type="NCBI Taxonomy" id="299642"/>
    <lineage>
        <taxon>Eukaryota</taxon>
        <taxon>Metazoa</taxon>
        <taxon>Ecdysozoa</taxon>
        <taxon>Arthropoda</taxon>
        <taxon>Chelicerata</taxon>
        <taxon>Arachnida</taxon>
        <taxon>Araneae</taxon>
        <taxon>Araneomorphae</taxon>
        <taxon>Entelegynae</taxon>
        <taxon>Araneoidea</taxon>
        <taxon>Nephilidae</taxon>
        <taxon>Nephila</taxon>
    </lineage>
</organism>
<name>A0A8X6P161_NEPPI</name>
<feature type="region of interest" description="Disordered" evidence="1">
    <location>
        <begin position="102"/>
        <end position="121"/>
    </location>
</feature>